<evidence type="ECO:0000256" key="2">
    <source>
        <dbReference type="SAM" id="Phobius"/>
    </source>
</evidence>
<evidence type="ECO:0000313" key="5">
    <source>
        <dbReference type="Proteomes" id="UP000437736"/>
    </source>
</evidence>
<feature type="transmembrane region" description="Helical" evidence="2">
    <location>
        <begin position="30"/>
        <end position="58"/>
    </location>
</feature>
<keyword evidence="2" id="KW-0472">Membrane</keyword>
<evidence type="ECO:0000256" key="1">
    <source>
        <dbReference type="SAM" id="MobiDB-lite"/>
    </source>
</evidence>
<evidence type="ECO:0000259" key="3">
    <source>
        <dbReference type="Pfam" id="PF23636"/>
    </source>
</evidence>
<keyword evidence="5" id="KW-1185">Reference proteome</keyword>
<dbReference type="Pfam" id="PF23636">
    <property type="entry name" value="DUF7144"/>
    <property type="match status" value="1"/>
</dbReference>
<dbReference type="Proteomes" id="UP000437736">
    <property type="component" value="Unassembled WGS sequence"/>
</dbReference>
<feature type="region of interest" description="Disordered" evidence="1">
    <location>
        <begin position="1"/>
        <end position="24"/>
    </location>
</feature>
<dbReference type="EMBL" id="WJHE01000246">
    <property type="protein sequence ID" value="MST32211.1"/>
    <property type="molecule type" value="Genomic_DNA"/>
</dbReference>
<proteinExistence type="predicted"/>
<keyword evidence="2" id="KW-1133">Transmembrane helix</keyword>
<feature type="compositionally biased region" description="Low complexity" evidence="1">
    <location>
        <begin position="1"/>
        <end position="15"/>
    </location>
</feature>
<gene>
    <name evidence="4" type="ORF">GHK86_05655</name>
</gene>
<reference evidence="4 5" key="1">
    <citation type="submission" date="2019-11" db="EMBL/GenBank/DDBJ databases">
        <title>Acidiferrimicrobium australis gen. nov., sp. nov., an acidophilic and obligately heterotrophic, member of the Actinobacteria that catalyses dissimilatory oxido- reduction of iron isolated from metal-rich acidic water in Chile.</title>
        <authorList>
            <person name="Gonzalez D."/>
            <person name="Huber K."/>
            <person name="Hedrich S."/>
            <person name="Rojas-Villalobos C."/>
            <person name="Quatrini R."/>
            <person name="Dinamarca M.A."/>
            <person name="Schwarz A."/>
            <person name="Canales C."/>
            <person name="Nancucheo I."/>
        </authorList>
    </citation>
    <scope>NUCLEOTIDE SEQUENCE [LARGE SCALE GENOMIC DNA]</scope>
    <source>
        <strain evidence="4 5">USS-CCA1</strain>
    </source>
</reference>
<accession>A0ABW9QRW1</accession>
<feature type="transmembrane region" description="Helical" evidence="2">
    <location>
        <begin position="79"/>
        <end position="106"/>
    </location>
</feature>
<protein>
    <recommendedName>
        <fullName evidence="3">DUF7144 domain-containing protein</fullName>
    </recommendedName>
</protein>
<keyword evidence="2" id="KW-0812">Transmembrane</keyword>
<feature type="domain" description="DUF7144" evidence="3">
    <location>
        <begin position="30"/>
        <end position="147"/>
    </location>
</feature>
<feature type="transmembrane region" description="Helical" evidence="2">
    <location>
        <begin position="126"/>
        <end position="146"/>
    </location>
</feature>
<name>A0ABW9QRW1_9ACTN</name>
<sequence length="152" mass="16358">MTHVQQAPGTQQPPTGRRPPPGGASANPGWAWFAAVMIGVGGFFNLIDGLVGITNARYYTNIARTYNVDLVVTNTIRTWGWVALAFGIVMLATAVGVTASLLWARVLGVTVVGLNMIFQLAFLPAYPFWGLVILTLDVVVIYALVVQVRRTA</sequence>
<dbReference type="InterPro" id="IPR055568">
    <property type="entry name" value="DUF7144"/>
</dbReference>
<organism evidence="4 5">
    <name type="scientific">Acidiferrimicrobium australe</name>
    <dbReference type="NCBI Taxonomy" id="2664430"/>
    <lineage>
        <taxon>Bacteria</taxon>
        <taxon>Bacillati</taxon>
        <taxon>Actinomycetota</taxon>
        <taxon>Acidimicrobiia</taxon>
        <taxon>Acidimicrobiales</taxon>
        <taxon>Acidimicrobiaceae</taxon>
        <taxon>Acidiferrimicrobium</taxon>
    </lineage>
</organism>
<evidence type="ECO:0000313" key="4">
    <source>
        <dbReference type="EMBL" id="MST32211.1"/>
    </source>
</evidence>
<comment type="caution">
    <text evidence="4">The sequence shown here is derived from an EMBL/GenBank/DDBJ whole genome shotgun (WGS) entry which is preliminary data.</text>
</comment>